<dbReference type="PRINTS" id="PR00359">
    <property type="entry name" value="BP450"/>
</dbReference>
<gene>
    <name evidence="2" type="ORF">SAMN05660657_05434</name>
</gene>
<evidence type="ECO:0000256" key="1">
    <source>
        <dbReference type="ARBA" id="ARBA00010617"/>
    </source>
</evidence>
<name>A0A1I7D7K6_9ACTN</name>
<evidence type="ECO:0000313" key="3">
    <source>
        <dbReference type="Proteomes" id="UP000199546"/>
    </source>
</evidence>
<proteinExistence type="inferred from homology"/>
<dbReference type="GO" id="GO:0004497">
    <property type="term" value="F:monooxygenase activity"/>
    <property type="evidence" value="ECO:0007669"/>
    <property type="project" value="InterPro"/>
</dbReference>
<dbReference type="EMBL" id="FPBA01000037">
    <property type="protein sequence ID" value="SFU07708.1"/>
    <property type="molecule type" value="Genomic_DNA"/>
</dbReference>
<dbReference type="GO" id="GO:0020037">
    <property type="term" value="F:heme binding"/>
    <property type="evidence" value="ECO:0007669"/>
    <property type="project" value="InterPro"/>
</dbReference>
<dbReference type="PANTHER" id="PTHR46696">
    <property type="entry name" value="P450, PUTATIVE (EUROFUNG)-RELATED"/>
    <property type="match status" value="1"/>
</dbReference>
<sequence>MRRLAEYQRLREECPVAWSDEHGGYWSLTRYADVREAARQPRTFASGAPIIAWPDFDNQIPISLNPPEHATYRRLLNRYVSKDAMARLEPTIRAFVVEDLDPLLAAGEGDIVTGLCQPLPARALAALLNLPDSAHVEFVEQFRGFERVGWDPEKINAVIGQMFESAVSEVVAERRARPLDPETDMLSGVLAAEIDGQPLSEETVVHIGVQMFVAGHATTADALATTMYRLATNPDIQMELRRRPEKIPTAVEEFLRIETPLQSIARTAVHDVELHGRTIRAGDRVALHYAAADLDPETFEHPSACIIERSPNPHLAFGAGAHLCYGAPLARLEMRLAMEEILARTSEIRLAGAGTETSGLMRGFTSLPLRFSTP</sequence>
<dbReference type="InterPro" id="IPR001128">
    <property type="entry name" value="Cyt_P450"/>
</dbReference>
<dbReference type="GO" id="GO:0005506">
    <property type="term" value="F:iron ion binding"/>
    <property type="evidence" value="ECO:0007669"/>
    <property type="project" value="InterPro"/>
</dbReference>
<comment type="similarity">
    <text evidence="1">Belongs to the cytochrome P450 family.</text>
</comment>
<dbReference type="PRINTS" id="PR00385">
    <property type="entry name" value="P450"/>
</dbReference>
<accession>A0A1I7D7K6</accession>
<organism evidence="2 3">
    <name type="scientific">Geodermatophilus amargosae</name>
    <dbReference type="NCBI Taxonomy" id="1296565"/>
    <lineage>
        <taxon>Bacteria</taxon>
        <taxon>Bacillati</taxon>
        <taxon>Actinomycetota</taxon>
        <taxon>Actinomycetes</taxon>
        <taxon>Geodermatophilales</taxon>
        <taxon>Geodermatophilaceae</taxon>
        <taxon>Geodermatophilus</taxon>
    </lineage>
</organism>
<dbReference type="RefSeq" id="WP_175551840.1">
    <property type="nucleotide sequence ID" value="NZ_FPBA01000037.1"/>
</dbReference>
<dbReference type="PANTHER" id="PTHR46696:SF6">
    <property type="entry name" value="P450, PUTATIVE (EUROFUNG)-RELATED"/>
    <property type="match status" value="1"/>
</dbReference>
<evidence type="ECO:0000313" key="2">
    <source>
        <dbReference type="EMBL" id="SFU07708.1"/>
    </source>
</evidence>
<protein>
    <submittedName>
        <fullName evidence="2">Cytochrome P450</fullName>
    </submittedName>
</protein>
<dbReference type="Gene3D" id="1.10.630.10">
    <property type="entry name" value="Cytochrome P450"/>
    <property type="match status" value="1"/>
</dbReference>
<dbReference type="SUPFAM" id="SSF48264">
    <property type="entry name" value="Cytochrome P450"/>
    <property type="match status" value="1"/>
</dbReference>
<dbReference type="InterPro" id="IPR002397">
    <property type="entry name" value="Cyt_P450_B"/>
</dbReference>
<dbReference type="InterPro" id="IPR036396">
    <property type="entry name" value="Cyt_P450_sf"/>
</dbReference>
<reference evidence="3" key="1">
    <citation type="submission" date="2016-10" db="EMBL/GenBank/DDBJ databases">
        <authorList>
            <person name="Varghese N."/>
            <person name="Submissions S."/>
        </authorList>
    </citation>
    <scope>NUCLEOTIDE SEQUENCE [LARGE SCALE GENOMIC DNA]</scope>
    <source>
        <strain evidence="3">DSM 46136</strain>
    </source>
</reference>
<dbReference type="AlphaFoldDB" id="A0A1I7D7K6"/>
<dbReference type="Proteomes" id="UP000199546">
    <property type="component" value="Unassembled WGS sequence"/>
</dbReference>
<dbReference type="GO" id="GO:0016705">
    <property type="term" value="F:oxidoreductase activity, acting on paired donors, with incorporation or reduction of molecular oxygen"/>
    <property type="evidence" value="ECO:0007669"/>
    <property type="project" value="InterPro"/>
</dbReference>
<keyword evidence="3" id="KW-1185">Reference proteome</keyword>
<dbReference type="Pfam" id="PF00067">
    <property type="entry name" value="p450"/>
    <property type="match status" value="2"/>
</dbReference>
<dbReference type="STRING" id="1296565.SAMN05660657_05434"/>